<evidence type="ECO:0000313" key="1">
    <source>
        <dbReference type="EMBL" id="JAS02198.1"/>
    </source>
</evidence>
<sequence>MLASYMEVVWVMEEDLDMEATATEDMVDMVVMVVDLDTLELL</sequence>
<reference evidence="1" key="1">
    <citation type="submission" date="2016-04" db="EMBL/GenBank/DDBJ databases">
        <authorList>
            <person name="Calderon-Fernandez G.M.Sr."/>
        </authorList>
    </citation>
    <scope>NUCLEOTIDE SEQUENCE</scope>
    <source>
        <strain evidence="1">Int1</strain>
        <tissue evidence="1">Integument</tissue>
    </source>
</reference>
<organism evidence="1">
    <name type="scientific">Triatoma infestans</name>
    <name type="common">Assassin bug</name>
    <dbReference type="NCBI Taxonomy" id="30076"/>
    <lineage>
        <taxon>Eukaryota</taxon>
        <taxon>Metazoa</taxon>
        <taxon>Ecdysozoa</taxon>
        <taxon>Arthropoda</taxon>
        <taxon>Hexapoda</taxon>
        <taxon>Insecta</taxon>
        <taxon>Pterygota</taxon>
        <taxon>Neoptera</taxon>
        <taxon>Paraneoptera</taxon>
        <taxon>Hemiptera</taxon>
        <taxon>Heteroptera</taxon>
        <taxon>Panheteroptera</taxon>
        <taxon>Cimicomorpha</taxon>
        <taxon>Reduviidae</taxon>
        <taxon>Triatominae</taxon>
        <taxon>Triatoma</taxon>
    </lineage>
</organism>
<dbReference type="EMBL" id="GEMB01000942">
    <property type="protein sequence ID" value="JAS02199.1"/>
    <property type="molecule type" value="Transcribed_RNA"/>
</dbReference>
<proteinExistence type="predicted"/>
<dbReference type="AlphaFoldDB" id="A0A161MNT8"/>
<reference evidence="1" key="2">
    <citation type="journal article" date="2017" name="J. Med. Entomol.">
        <title>Transcriptome Analysis of the Triatoma infestans (Hemiptera: Reduviidae) Integument.</title>
        <authorList>
            <person name="Calderon-Fernandez G.M."/>
            <person name="Moriconi D.E."/>
            <person name="Dulbecco A.B."/>
            <person name="Juarez M.P."/>
        </authorList>
    </citation>
    <scope>NUCLEOTIDE SEQUENCE</scope>
    <source>
        <strain evidence="1">Int1</strain>
        <tissue evidence="1">Integument</tissue>
    </source>
</reference>
<protein>
    <submittedName>
        <fullName evidence="1">Cuticular protein RR-2 motif</fullName>
    </submittedName>
</protein>
<name>A0A161MNT8_TRIIF</name>
<accession>A0A161MNT8</accession>
<dbReference type="EMBL" id="GEMB01000943">
    <property type="protein sequence ID" value="JAS02198.1"/>
    <property type="molecule type" value="Transcribed_RNA"/>
</dbReference>